<dbReference type="OrthoDB" id="2874149at2759"/>
<evidence type="ECO:0000256" key="4">
    <source>
        <dbReference type="ARBA" id="ARBA00022692"/>
    </source>
</evidence>
<dbReference type="PRINTS" id="PR00899">
    <property type="entry name" value="GPCRSTE3"/>
</dbReference>
<proteinExistence type="inferred from homology"/>
<feature type="transmembrane region" description="Helical" evidence="11">
    <location>
        <begin position="82"/>
        <end position="100"/>
    </location>
</feature>
<evidence type="ECO:0000256" key="5">
    <source>
        <dbReference type="ARBA" id="ARBA00022989"/>
    </source>
</evidence>
<dbReference type="EMBL" id="RWJN01000213">
    <property type="protein sequence ID" value="TCD64812.1"/>
    <property type="molecule type" value="Genomic_DNA"/>
</dbReference>
<keyword evidence="7 11" id="KW-0472">Membrane</keyword>
<evidence type="ECO:0000256" key="10">
    <source>
        <dbReference type="SAM" id="MobiDB-lite"/>
    </source>
</evidence>
<feature type="compositionally biased region" description="Basic and acidic residues" evidence="10">
    <location>
        <begin position="399"/>
        <end position="413"/>
    </location>
</feature>
<evidence type="ECO:0000256" key="11">
    <source>
        <dbReference type="SAM" id="Phobius"/>
    </source>
</evidence>
<evidence type="ECO:0000256" key="2">
    <source>
        <dbReference type="ARBA" id="ARBA00011085"/>
    </source>
</evidence>
<evidence type="ECO:0000313" key="13">
    <source>
        <dbReference type="Proteomes" id="UP000292702"/>
    </source>
</evidence>
<keyword evidence="8 12" id="KW-0675">Receptor</keyword>
<comment type="subcellular location">
    <subcellularLocation>
        <location evidence="1">Membrane</location>
        <topology evidence="1">Multi-pass membrane protein</topology>
    </subcellularLocation>
</comment>
<feature type="transmembrane region" description="Helical" evidence="11">
    <location>
        <begin position="42"/>
        <end position="62"/>
    </location>
</feature>
<feature type="transmembrane region" description="Helical" evidence="11">
    <location>
        <begin position="121"/>
        <end position="141"/>
    </location>
</feature>
<feature type="region of interest" description="Disordered" evidence="10">
    <location>
        <begin position="380"/>
        <end position="413"/>
    </location>
</feature>
<keyword evidence="3" id="KW-0589">Pheromone response</keyword>
<gene>
    <name evidence="12" type="primary">STE3_1</name>
    <name evidence="12" type="ORF">EIP91_003593</name>
</gene>
<evidence type="ECO:0000256" key="6">
    <source>
        <dbReference type="ARBA" id="ARBA00023040"/>
    </source>
</evidence>
<keyword evidence="4 11" id="KW-0812">Transmembrane</keyword>
<evidence type="ECO:0000256" key="1">
    <source>
        <dbReference type="ARBA" id="ARBA00004141"/>
    </source>
</evidence>
<name>A0A4R0RBQ4_9APHY</name>
<keyword evidence="13" id="KW-1185">Reference proteome</keyword>
<keyword evidence="6" id="KW-0297">G-protein coupled receptor</keyword>
<keyword evidence="5 11" id="KW-1133">Transmembrane helix</keyword>
<dbReference type="CDD" id="cd14966">
    <property type="entry name" value="7tmD_STE3"/>
    <property type="match status" value="1"/>
</dbReference>
<feature type="transmembrane region" description="Helical" evidence="11">
    <location>
        <begin position="214"/>
        <end position="234"/>
    </location>
</feature>
<feature type="transmembrane region" description="Helical" evidence="11">
    <location>
        <begin position="12"/>
        <end position="30"/>
    </location>
</feature>
<feature type="transmembrane region" description="Helical" evidence="11">
    <location>
        <begin position="276"/>
        <end position="294"/>
    </location>
</feature>
<protein>
    <submittedName>
        <fullName evidence="12">A-factor receptor</fullName>
    </submittedName>
</protein>
<evidence type="ECO:0000313" key="12">
    <source>
        <dbReference type="EMBL" id="TCD64812.1"/>
    </source>
</evidence>
<dbReference type="GO" id="GO:0004932">
    <property type="term" value="F:mating-type factor pheromone receptor activity"/>
    <property type="evidence" value="ECO:0007669"/>
    <property type="project" value="InterPro"/>
</dbReference>
<feature type="compositionally biased region" description="Polar residues" evidence="10">
    <location>
        <begin position="384"/>
        <end position="395"/>
    </location>
</feature>
<evidence type="ECO:0000256" key="7">
    <source>
        <dbReference type="ARBA" id="ARBA00023136"/>
    </source>
</evidence>
<evidence type="ECO:0000256" key="9">
    <source>
        <dbReference type="ARBA" id="ARBA00023224"/>
    </source>
</evidence>
<dbReference type="PANTHER" id="PTHR28097">
    <property type="entry name" value="PHEROMONE A FACTOR RECEPTOR"/>
    <property type="match status" value="1"/>
</dbReference>
<dbReference type="GO" id="GO:0005886">
    <property type="term" value="C:plasma membrane"/>
    <property type="evidence" value="ECO:0007669"/>
    <property type="project" value="TreeGrafter"/>
</dbReference>
<feature type="region of interest" description="Disordered" evidence="10">
    <location>
        <begin position="434"/>
        <end position="486"/>
    </location>
</feature>
<evidence type="ECO:0000256" key="8">
    <source>
        <dbReference type="ARBA" id="ARBA00023170"/>
    </source>
</evidence>
<dbReference type="STRING" id="92696.A0A4R0RBQ4"/>
<accession>A0A4R0RBQ4</accession>
<evidence type="ECO:0000256" key="3">
    <source>
        <dbReference type="ARBA" id="ARBA00022507"/>
    </source>
</evidence>
<dbReference type="PANTHER" id="PTHR28097:SF1">
    <property type="entry name" value="PHEROMONE A FACTOR RECEPTOR"/>
    <property type="match status" value="1"/>
</dbReference>
<reference evidence="12 13" key="1">
    <citation type="submission" date="2018-11" db="EMBL/GenBank/DDBJ databases">
        <title>Genome assembly of Steccherinum ochraceum LE-BIN_3174, the white-rot fungus of the Steccherinaceae family (The Residual Polyporoid clade, Polyporales, Basidiomycota).</title>
        <authorList>
            <person name="Fedorova T.V."/>
            <person name="Glazunova O.A."/>
            <person name="Landesman E.O."/>
            <person name="Moiseenko K.V."/>
            <person name="Psurtseva N.V."/>
            <person name="Savinova O.S."/>
            <person name="Shakhova N.V."/>
            <person name="Tyazhelova T.V."/>
            <person name="Vasina D.V."/>
        </authorList>
    </citation>
    <scope>NUCLEOTIDE SEQUENCE [LARGE SCALE GENOMIC DNA]</scope>
    <source>
        <strain evidence="12 13">LE-BIN_3174</strain>
    </source>
</reference>
<organism evidence="12 13">
    <name type="scientific">Steccherinum ochraceum</name>
    <dbReference type="NCBI Taxonomy" id="92696"/>
    <lineage>
        <taxon>Eukaryota</taxon>
        <taxon>Fungi</taxon>
        <taxon>Dikarya</taxon>
        <taxon>Basidiomycota</taxon>
        <taxon>Agaricomycotina</taxon>
        <taxon>Agaricomycetes</taxon>
        <taxon>Polyporales</taxon>
        <taxon>Steccherinaceae</taxon>
        <taxon>Steccherinum</taxon>
    </lineage>
</organism>
<comment type="similarity">
    <text evidence="2">Belongs to the G-protein coupled receptor 4 family.</text>
</comment>
<dbReference type="InterPro" id="IPR001499">
    <property type="entry name" value="GPCR_STE3"/>
</dbReference>
<feature type="transmembrane region" description="Helical" evidence="11">
    <location>
        <begin position="161"/>
        <end position="183"/>
    </location>
</feature>
<dbReference type="Proteomes" id="UP000292702">
    <property type="component" value="Unassembled WGS sequence"/>
</dbReference>
<dbReference type="Pfam" id="PF02076">
    <property type="entry name" value="STE3"/>
    <property type="match status" value="1"/>
</dbReference>
<keyword evidence="9" id="KW-0807">Transducer</keyword>
<dbReference type="AlphaFoldDB" id="A0A4R0RBQ4"/>
<sequence>MTSFVRAWHGEAGAAAAFSLLGFILCYIPLAWHFEAWNVGCVLYIFWIGTSCLIQFINLIVWWDNAVNLAPVWCDIIIRFNFMARVGSVAAGLIIARRLCMITTGTTVHGSRRDKMRSVGIDLAIGLGLPIAQLIIFWFVQGHRFDIYEGFGCLPATPSTYVYQLLSAVWPIVIGLFSAAYSVRTLIAFSRRRKEFSELLASNSNLTFNRYFRLMAMACIEALCTVPFATWVAVHNGIQYPYAGLADLHQGFDRVRQYPIGEWQNIPLAHSSFSQILWLNIGCALTFFMIFGFAEEARRHYRSAYVSVFKTFGISTSMGSGTAFTATGSNKMTSSGFGRVTIPTFIQRNRSKHDSLFSFSDRLSTAISVGEFGFDDEKAAPYSPSDSTAGSSTFLPTPIDEKPSVHDDKKREPWMEADLPSLPEIAMPEPAHDVASVHRLSGAVSPIPASPTSSHHHDVDVEAQRPAPSVELPSSVDSVRHSVDMV</sequence>
<comment type="caution">
    <text evidence="12">The sequence shown here is derived from an EMBL/GenBank/DDBJ whole genome shotgun (WGS) entry which is preliminary data.</text>
</comment>
<dbReference type="GO" id="GO:0000750">
    <property type="term" value="P:pheromone-dependent signal transduction involved in conjugation with cellular fusion"/>
    <property type="evidence" value="ECO:0007669"/>
    <property type="project" value="TreeGrafter"/>
</dbReference>